<name>A0A0M9G0D5_LEPPY</name>
<protein>
    <submittedName>
        <fullName evidence="1">Uncharacterized protein</fullName>
    </submittedName>
</protein>
<dbReference type="AlphaFoldDB" id="A0A0M9G0D5"/>
<comment type="caution">
    <text evidence="1">The sequence shown here is derived from an EMBL/GenBank/DDBJ whole genome shotgun (WGS) entry which is preliminary data.</text>
</comment>
<keyword evidence="2" id="KW-1185">Reference proteome</keyword>
<gene>
    <name evidence="1" type="ORF">ABB37_05421</name>
</gene>
<accession>A0A0M9G0D5</accession>
<evidence type="ECO:0000313" key="2">
    <source>
        <dbReference type="Proteomes" id="UP000037923"/>
    </source>
</evidence>
<dbReference type="GeneID" id="26905711"/>
<dbReference type="RefSeq" id="XP_015658068.1">
    <property type="nucleotide sequence ID" value="XM_015803426.1"/>
</dbReference>
<evidence type="ECO:0000313" key="1">
    <source>
        <dbReference type="EMBL" id="KPA79629.1"/>
    </source>
</evidence>
<sequence length="86" mass="9887">MTWKRSCNAEISSNLIQALQGILVETSGVSQEEIHKALTSEQNPYMKKLEDKFYRLCTALTYRRRLPTSAARREICTSQLSDNYVT</sequence>
<dbReference type="Proteomes" id="UP000037923">
    <property type="component" value="Unassembled WGS sequence"/>
</dbReference>
<proteinExistence type="predicted"/>
<organism evidence="1 2">
    <name type="scientific">Leptomonas pyrrhocoris</name>
    <name type="common">Firebug parasite</name>
    <dbReference type="NCBI Taxonomy" id="157538"/>
    <lineage>
        <taxon>Eukaryota</taxon>
        <taxon>Discoba</taxon>
        <taxon>Euglenozoa</taxon>
        <taxon>Kinetoplastea</taxon>
        <taxon>Metakinetoplastina</taxon>
        <taxon>Trypanosomatida</taxon>
        <taxon>Trypanosomatidae</taxon>
        <taxon>Leishmaniinae</taxon>
        <taxon>Leptomonas</taxon>
    </lineage>
</organism>
<reference evidence="1 2" key="1">
    <citation type="submission" date="2015-07" db="EMBL/GenBank/DDBJ databases">
        <title>High-quality genome of monoxenous trypanosomatid Leptomonas pyrrhocoris.</title>
        <authorList>
            <person name="Flegontov P."/>
            <person name="Butenko A."/>
            <person name="Firsov S."/>
            <person name="Vlcek C."/>
            <person name="Logacheva M.D."/>
            <person name="Field M."/>
            <person name="Filatov D."/>
            <person name="Flegontova O."/>
            <person name="Gerasimov E."/>
            <person name="Jackson A.P."/>
            <person name="Kelly S."/>
            <person name="Opperdoes F."/>
            <person name="O'Reilly A."/>
            <person name="Votypka J."/>
            <person name="Yurchenko V."/>
            <person name="Lukes J."/>
        </authorList>
    </citation>
    <scope>NUCLEOTIDE SEQUENCE [LARGE SCALE GENOMIC DNA]</scope>
    <source>
        <strain evidence="1">H10</strain>
    </source>
</reference>
<dbReference type="VEuPathDB" id="TriTrypDB:LpyrH10_10_1900"/>
<dbReference type="EMBL" id="LGTL01000010">
    <property type="protein sequence ID" value="KPA79629.1"/>
    <property type="molecule type" value="Genomic_DNA"/>
</dbReference>